<dbReference type="InterPro" id="IPR007751">
    <property type="entry name" value="DUF676_lipase-like"/>
</dbReference>
<proteinExistence type="predicted"/>
<dbReference type="Pfam" id="PF05057">
    <property type="entry name" value="DUF676"/>
    <property type="match status" value="1"/>
</dbReference>
<accession>A0AAD7UGV6</accession>
<evidence type="ECO:0000313" key="3">
    <source>
        <dbReference type="Proteomes" id="UP001230188"/>
    </source>
</evidence>
<dbReference type="AlphaFoldDB" id="A0AAD7UGV6"/>
<dbReference type="SUPFAM" id="SSF53474">
    <property type="entry name" value="alpha/beta-Hydrolases"/>
    <property type="match status" value="1"/>
</dbReference>
<name>A0AAD7UGV6_9STRA</name>
<keyword evidence="3" id="KW-1185">Reference proteome</keyword>
<dbReference type="Gene3D" id="3.40.50.1820">
    <property type="entry name" value="alpha/beta hydrolase"/>
    <property type="match status" value="1"/>
</dbReference>
<comment type="caution">
    <text evidence="2">The sequence shown here is derived from an EMBL/GenBank/DDBJ whole genome shotgun (WGS) entry which is preliminary data.</text>
</comment>
<protein>
    <recommendedName>
        <fullName evidence="1">DUF676 domain-containing protein</fullName>
    </recommendedName>
</protein>
<evidence type="ECO:0000313" key="2">
    <source>
        <dbReference type="EMBL" id="KAJ8604653.1"/>
    </source>
</evidence>
<reference evidence="2" key="1">
    <citation type="submission" date="2023-01" db="EMBL/GenBank/DDBJ databases">
        <title>Metagenome sequencing of chrysophaentin producing Chrysophaeum taylorii.</title>
        <authorList>
            <person name="Davison J."/>
            <person name="Bewley C."/>
        </authorList>
    </citation>
    <scope>NUCLEOTIDE SEQUENCE</scope>
    <source>
        <strain evidence="2">NIES-1699</strain>
    </source>
</reference>
<feature type="domain" description="DUF676" evidence="1">
    <location>
        <begin position="15"/>
        <end position="119"/>
    </location>
</feature>
<gene>
    <name evidence="2" type="ORF">CTAYLR_006527</name>
</gene>
<dbReference type="Proteomes" id="UP001230188">
    <property type="component" value="Unassembled WGS sequence"/>
</dbReference>
<evidence type="ECO:0000259" key="1">
    <source>
        <dbReference type="Pfam" id="PF05057"/>
    </source>
</evidence>
<sequence>MDTEFFPGENDGSKDRVLVVVAGGLQRTKEQMHDIRDTLRNEIKLSEYHKADVQLFAFSPYECWNLRNLKIIGKAFQMEEANHFVADILYYIEKRWEEVKYDRIVFVGHSMGTVFIRKAYVAATGLFRKYKFEESIYDHLEARLGRDPNMTHWLPKVERIVMLSGLLRGWNLDEFGLNWSFVTLARLAKPIAFLIEPRPLISQLEYTEKFPARLRLQWIELPELKKDLPTVIQLLGTKDEFVAPESCIDPC</sequence>
<dbReference type="EMBL" id="JAQMWT010000324">
    <property type="protein sequence ID" value="KAJ8604653.1"/>
    <property type="molecule type" value="Genomic_DNA"/>
</dbReference>
<organism evidence="2 3">
    <name type="scientific">Chrysophaeum taylorii</name>
    <dbReference type="NCBI Taxonomy" id="2483200"/>
    <lineage>
        <taxon>Eukaryota</taxon>
        <taxon>Sar</taxon>
        <taxon>Stramenopiles</taxon>
        <taxon>Ochrophyta</taxon>
        <taxon>Pelagophyceae</taxon>
        <taxon>Pelagomonadales</taxon>
        <taxon>Pelagomonadaceae</taxon>
        <taxon>Chrysophaeum</taxon>
    </lineage>
</organism>
<dbReference type="InterPro" id="IPR029058">
    <property type="entry name" value="AB_hydrolase_fold"/>
</dbReference>